<dbReference type="InterPro" id="IPR012871">
    <property type="entry name" value="DUF1668_ORYSA"/>
</dbReference>
<reference evidence="2" key="1">
    <citation type="submission" date="2024-06" db="EMBL/GenBank/DDBJ databases">
        <authorList>
            <person name="Ryan C."/>
        </authorList>
    </citation>
    <scope>NUCLEOTIDE SEQUENCE [LARGE SCALE GENOMIC DNA]</scope>
</reference>
<proteinExistence type="predicted"/>
<dbReference type="PANTHER" id="PTHR33085:SF88">
    <property type="entry name" value="OS08G0165000 PROTEIN"/>
    <property type="match status" value="1"/>
</dbReference>
<protein>
    <submittedName>
        <fullName evidence="1">Uncharacterized protein</fullName>
    </submittedName>
</protein>
<keyword evidence="2" id="KW-1185">Reference proteome</keyword>
<name>A0ABC9E695_9POAL</name>
<dbReference type="PANTHER" id="PTHR33085">
    <property type="entry name" value="OS12G0113100 PROTEIN-RELATED"/>
    <property type="match status" value="1"/>
</dbReference>
<sequence length="370" mass="40978">MSLRRRFVYLITADKNRRDFLLRRIDTPSLFFAPKDDRPAHPPPLEEARLPCPVFRFNAAAPDPGDGNMEFMLFSGGGRKRGMVVATDPEGRAVLVDPDRRAVRLLPDLTKPKTGPISFTVGSVLYILGTMPRAGILRTLCFDCLVFNDDERGGCHDGWCGRLSLPAPPYESTWWCRSTGYEYDSFEETKANVTASALVPGDGGGTILVSKRTLGTHAFDVARGAWSKAGDWALPFYGRAHLVPEHGVWLGLSSLRGGDGRGRVPRDCDDGLVCASELSAAAPPTTPRDLWRDRTPPGWASRESCLVDLGCCRFCLARFFDSRRPDGELQRFVVFTGIEVERAASGELSVVKHRSRRYSYDGDHKAQRVL</sequence>
<organism evidence="1 2">
    <name type="scientific">Urochloa decumbens</name>
    <dbReference type="NCBI Taxonomy" id="240449"/>
    <lineage>
        <taxon>Eukaryota</taxon>
        <taxon>Viridiplantae</taxon>
        <taxon>Streptophyta</taxon>
        <taxon>Embryophyta</taxon>
        <taxon>Tracheophyta</taxon>
        <taxon>Spermatophyta</taxon>
        <taxon>Magnoliopsida</taxon>
        <taxon>Liliopsida</taxon>
        <taxon>Poales</taxon>
        <taxon>Poaceae</taxon>
        <taxon>PACMAD clade</taxon>
        <taxon>Panicoideae</taxon>
        <taxon>Panicodae</taxon>
        <taxon>Paniceae</taxon>
        <taxon>Melinidinae</taxon>
        <taxon>Urochloa</taxon>
    </lineage>
</organism>
<dbReference type="Proteomes" id="UP001497457">
    <property type="component" value="Chromosome 36b"/>
</dbReference>
<dbReference type="Pfam" id="PF07893">
    <property type="entry name" value="DUF1668"/>
    <property type="match status" value="1"/>
</dbReference>
<gene>
    <name evidence="1" type="ORF">URODEC1_LOCUS92729</name>
</gene>
<accession>A0ABC9E695</accession>
<evidence type="ECO:0000313" key="2">
    <source>
        <dbReference type="Proteomes" id="UP001497457"/>
    </source>
</evidence>
<dbReference type="EMBL" id="OZ075146">
    <property type="protein sequence ID" value="CAL5052469.1"/>
    <property type="molecule type" value="Genomic_DNA"/>
</dbReference>
<reference evidence="1 2" key="2">
    <citation type="submission" date="2024-10" db="EMBL/GenBank/DDBJ databases">
        <authorList>
            <person name="Ryan C."/>
        </authorList>
    </citation>
    <scope>NUCLEOTIDE SEQUENCE [LARGE SCALE GENOMIC DNA]</scope>
</reference>
<evidence type="ECO:0000313" key="1">
    <source>
        <dbReference type="EMBL" id="CAL5052469.1"/>
    </source>
</evidence>
<dbReference type="AlphaFoldDB" id="A0ABC9E695"/>